<accession>A0A6J7AEX2</accession>
<reference evidence="1" key="1">
    <citation type="submission" date="2020-05" db="EMBL/GenBank/DDBJ databases">
        <authorList>
            <person name="Chiriac C."/>
            <person name="Salcher M."/>
            <person name="Ghai R."/>
            <person name="Kavagutti S V."/>
        </authorList>
    </citation>
    <scope>NUCLEOTIDE SEQUENCE</scope>
</reference>
<organism evidence="1">
    <name type="scientific">freshwater metagenome</name>
    <dbReference type="NCBI Taxonomy" id="449393"/>
    <lineage>
        <taxon>unclassified sequences</taxon>
        <taxon>metagenomes</taxon>
        <taxon>ecological metagenomes</taxon>
    </lineage>
</organism>
<proteinExistence type="predicted"/>
<sequence length="77" mass="8195">MANEYRSYMMMAAREAGHVCGFKVVFNAEPLGGQLVGATGLTANLVLVHLARHLPTVTGYKFAAVKANFGWSAGPLL</sequence>
<dbReference type="EMBL" id="CAFABK010000039">
    <property type="protein sequence ID" value="CAB4831466.1"/>
    <property type="molecule type" value="Genomic_DNA"/>
</dbReference>
<evidence type="ECO:0000313" key="1">
    <source>
        <dbReference type="EMBL" id="CAB4831466.1"/>
    </source>
</evidence>
<name>A0A6J7AEX2_9ZZZZ</name>
<gene>
    <name evidence="1" type="ORF">UFOPK3204_00977</name>
</gene>
<dbReference type="AlphaFoldDB" id="A0A6J7AEX2"/>
<protein>
    <submittedName>
        <fullName evidence="1">Unannotated protein</fullName>
    </submittedName>
</protein>